<gene>
    <name evidence="2" type="ORF">GSTENG00038921001</name>
</gene>
<protein>
    <submittedName>
        <fullName evidence="2">(spotted green pufferfish) hypothetical protein</fullName>
    </submittedName>
</protein>
<evidence type="ECO:0000256" key="1">
    <source>
        <dbReference type="SAM" id="MobiDB-lite"/>
    </source>
</evidence>
<reference evidence="2" key="1">
    <citation type="journal article" date="2004" name="Nature">
        <title>Genome duplication in the teleost fish Tetraodon nigroviridis reveals the early vertebrate proto-karyotype.</title>
        <authorList>
            <person name="Jaillon O."/>
            <person name="Aury J.-M."/>
            <person name="Brunet F."/>
            <person name="Petit J.-L."/>
            <person name="Stange-Thomann N."/>
            <person name="Mauceli E."/>
            <person name="Bouneau L."/>
            <person name="Fischer C."/>
            <person name="Ozouf-Costaz C."/>
            <person name="Bernot A."/>
            <person name="Nicaud S."/>
            <person name="Jaffe D."/>
            <person name="Fisher S."/>
            <person name="Lutfalla G."/>
            <person name="Dossat C."/>
            <person name="Segurens B."/>
            <person name="Dasilva C."/>
            <person name="Salanoubat M."/>
            <person name="Levy M."/>
            <person name="Boudet N."/>
            <person name="Castellano S."/>
            <person name="Anthouard V."/>
            <person name="Jubin C."/>
            <person name="Castelli V."/>
            <person name="Katinka M."/>
            <person name="Vacherie B."/>
            <person name="Biemont C."/>
            <person name="Skalli Z."/>
            <person name="Cattolico L."/>
            <person name="Poulain J."/>
            <person name="De Berardinis V."/>
            <person name="Cruaud C."/>
            <person name="Duprat S."/>
            <person name="Brottier P."/>
            <person name="Coutanceau J.-P."/>
            <person name="Gouzy J."/>
            <person name="Parra G."/>
            <person name="Lardier G."/>
            <person name="Chapple C."/>
            <person name="McKernan K.J."/>
            <person name="McEwan P."/>
            <person name="Bosak S."/>
            <person name="Kellis M."/>
            <person name="Volff J.-N."/>
            <person name="Guigo R."/>
            <person name="Zody M.C."/>
            <person name="Mesirov J."/>
            <person name="Lindblad-Toh K."/>
            <person name="Birren B."/>
            <person name="Nusbaum C."/>
            <person name="Kahn D."/>
            <person name="Robinson-Rechavi M."/>
            <person name="Laudet V."/>
            <person name="Schachter V."/>
            <person name="Quetier F."/>
            <person name="Saurin W."/>
            <person name="Scarpelli C."/>
            <person name="Wincker P."/>
            <person name="Lander E.S."/>
            <person name="Weissenbach J."/>
            <person name="Roest Crollius H."/>
        </authorList>
    </citation>
    <scope>NUCLEOTIDE SEQUENCE [LARGE SCALE GENOMIC DNA]</scope>
</reference>
<feature type="region of interest" description="Disordered" evidence="1">
    <location>
        <begin position="1"/>
        <end position="33"/>
    </location>
</feature>
<dbReference type="KEGG" id="tng:GSTEN00038921G001"/>
<name>Q4RB95_TETNG</name>
<dbReference type="AlphaFoldDB" id="Q4RB95"/>
<organism evidence="2">
    <name type="scientific">Tetraodon nigroviridis</name>
    <name type="common">Spotted green pufferfish</name>
    <name type="synonym">Chelonodon nigroviridis</name>
    <dbReference type="NCBI Taxonomy" id="99883"/>
    <lineage>
        <taxon>Eukaryota</taxon>
        <taxon>Metazoa</taxon>
        <taxon>Chordata</taxon>
        <taxon>Craniata</taxon>
        <taxon>Vertebrata</taxon>
        <taxon>Euteleostomi</taxon>
        <taxon>Actinopterygii</taxon>
        <taxon>Neopterygii</taxon>
        <taxon>Teleostei</taxon>
        <taxon>Neoteleostei</taxon>
        <taxon>Acanthomorphata</taxon>
        <taxon>Eupercaria</taxon>
        <taxon>Tetraodontiformes</taxon>
        <taxon>Tetradontoidea</taxon>
        <taxon>Tetraodontidae</taxon>
        <taxon>Tetraodon</taxon>
    </lineage>
</organism>
<feature type="non-terminal residue" evidence="2">
    <location>
        <position position="1"/>
    </location>
</feature>
<comment type="caution">
    <text evidence="2">The sequence shown here is derived from an EMBL/GenBank/DDBJ whole genome shotgun (WGS) entry which is preliminary data.</text>
</comment>
<sequence>VLVRTAVSERENPRGLPPTSGSAWSSPCSPGTSPSPCLKSRFVFSQLHLHNQRVYALKLHFISTHKLRKYSSCTCRSLNCSLKLILNNVRCDL</sequence>
<evidence type="ECO:0000313" key="2">
    <source>
        <dbReference type="EMBL" id="CAG14338.1"/>
    </source>
</evidence>
<proteinExistence type="predicted"/>
<reference evidence="2" key="2">
    <citation type="submission" date="2004-02" db="EMBL/GenBank/DDBJ databases">
        <authorList>
            <consortium name="Genoscope"/>
            <consortium name="Whitehead Institute Centre for Genome Research"/>
        </authorList>
    </citation>
    <scope>NUCLEOTIDE SEQUENCE</scope>
</reference>
<accession>Q4RB95</accession>
<dbReference type="EMBL" id="CAAE01021920">
    <property type="protein sequence ID" value="CAG14338.1"/>
    <property type="molecule type" value="Genomic_DNA"/>
</dbReference>